<organism evidence="3 4">
    <name type="scientific">Streptomyces armeniacus</name>
    <dbReference type="NCBI Taxonomy" id="83291"/>
    <lineage>
        <taxon>Bacteria</taxon>
        <taxon>Bacillati</taxon>
        <taxon>Actinomycetota</taxon>
        <taxon>Actinomycetes</taxon>
        <taxon>Kitasatosporales</taxon>
        <taxon>Streptomycetaceae</taxon>
        <taxon>Streptomyces</taxon>
    </lineage>
</organism>
<gene>
    <name evidence="3" type="ORF">DVA86_27890</name>
</gene>
<keyword evidence="1" id="KW-0418">Kinase</keyword>
<dbReference type="Proteomes" id="UP000254425">
    <property type="component" value="Chromosome"/>
</dbReference>
<evidence type="ECO:0000256" key="1">
    <source>
        <dbReference type="ARBA" id="ARBA00022527"/>
    </source>
</evidence>
<evidence type="ECO:0000259" key="2">
    <source>
        <dbReference type="Pfam" id="PF13581"/>
    </source>
</evidence>
<protein>
    <submittedName>
        <fullName evidence="3">ATP-binding protein</fullName>
    </submittedName>
</protein>
<dbReference type="CDD" id="cd16936">
    <property type="entry name" value="HATPase_RsbW-like"/>
    <property type="match status" value="1"/>
</dbReference>
<sequence length="144" mass="15260">MTCTTDVAPASSTSGEAGVIGFEMNFLPAEVQVGHMRWFTARHLNRWGLGHFADDAALAVSELVTNAVRHGGGRPVGFRVTCSDQELRIEVSDGNPAPAHVCSAVRTEESGRGLLLVEAVTDSWGVSPDGTTTWCAFSISQGRS</sequence>
<dbReference type="KEGG" id="sarm:DVA86_27890"/>
<reference evidence="3 4" key="1">
    <citation type="submission" date="2018-07" db="EMBL/GenBank/DDBJ databases">
        <title>Draft genome of the type strain Streptomyces armeniacus ATCC 15676.</title>
        <authorList>
            <person name="Labana P."/>
            <person name="Gosse J.T."/>
            <person name="Boddy C.N."/>
        </authorList>
    </citation>
    <scope>NUCLEOTIDE SEQUENCE [LARGE SCALE GENOMIC DNA]</scope>
    <source>
        <strain evidence="3 4">ATCC 15676</strain>
    </source>
</reference>
<keyword evidence="3" id="KW-0067">ATP-binding</keyword>
<dbReference type="GO" id="GO:0004674">
    <property type="term" value="F:protein serine/threonine kinase activity"/>
    <property type="evidence" value="ECO:0007669"/>
    <property type="project" value="UniProtKB-KW"/>
</dbReference>
<evidence type="ECO:0000313" key="3">
    <source>
        <dbReference type="EMBL" id="AXK35878.1"/>
    </source>
</evidence>
<keyword evidence="1" id="KW-0808">Transferase</keyword>
<name>A0A345XW62_9ACTN</name>
<evidence type="ECO:0000313" key="4">
    <source>
        <dbReference type="Proteomes" id="UP000254425"/>
    </source>
</evidence>
<dbReference type="AlphaFoldDB" id="A0A345XW62"/>
<dbReference type="Gene3D" id="3.30.565.10">
    <property type="entry name" value="Histidine kinase-like ATPase, C-terminal domain"/>
    <property type="match status" value="1"/>
</dbReference>
<dbReference type="Pfam" id="PF13581">
    <property type="entry name" value="HATPase_c_2"/>
    <property type="match status" value="1"/>
</dbReference>
<dbReference type="GO" id="GO:0005524">
    <property type="term" value="F:ATP binding"/>
    <property type="evidence" value="ECO:0007669"/>
    <property type="project" value="UniProtKB-KW"/>
</dbReference>
<dbReference type="InterPro" id="IPR036890">
    <property type="entry name" value="HATPase_C_sf"/>
</dbReference>
<keyword evidence="1" id="KW-0723">Serine/threonine-protein kinase</keyword>
<dbReference type="InterPro" id="IPR003594">
    <property type="entry name" value="HATPase_dom"/>
</dbReference>
<dbReference type="SUPFAM" id="SSF55874">
    <property type="entry name" value="ATPase domain of HSP90 chaperone/DNA topoisomerase II/histidine kinase"/>
    <property type="match status" value="1"/>
</dbReference>
<keyword evidence="3" id="KW-0547">Nucleotide-binding</keyword>
<keyword evidence="4" id="KW-1185">Reference proteome</keyword>
<dbReference type="PANTHER" id="PTHR35526:SF3">
    <property type="entry name" value="ANTI-SIGMA-F FACTOR RSBW"/>
    <property type="match status" value="1"/>
</dbReference>
<feature type="domain" description="Histidine kinase/HSP90-like ATPase" evidence="2">
    <location>
        <begin position="31"/>
        <end position="134"/>
    </location>
</feature>
<dbReference type="PANTHER" id="PTHR35526">
    <property type="entry name" value="ANTI-SIGMA-F FACTOR RSBW-RELATED"/>
    <property type="match status" value="1"/>
</dbReference>
<dbReference type="RefSeq" id="WP_208882388.1">
    <property type="nucleotide sequence ID" value="NZ_CP031320.1"/>
</dbReference>
<dbReference type="InterPro" id="IPR050267">
    <property type="entry name" value="Anti-sigma-factor_SerPK"/>
</dbReference>
<proteinExistence type="predicted"/>
<dbReference type="EMBL" id="CP031320">
    <property type="protein sequence ID" value="AXK35878.1"/>
    <property type="molecule type" value="Genomic_DNA"/>
</dbReference>
<accession>A0A345XW62</accession>